<evidence type="ECO:0000256" key="2">
    <source>
        <dbReference type="SAM" id="MobiDB-lite"/>
    </source>
</evidence>
<dbReference type="InterPro" id="IPR037914">
    <property type="entry name" value="SpoVT-AbrB_sf"/>
</dbReference>
<dbReference type="AlphaFoldDB" id="A0A5I5A281"/>
<feature type="domain" description="SpoVT-AbrB" evidence="3">
    <location>
        <begin position="4"/>
        <end position="45"/>
    </location>
</feature>
<feature type="region of interest" description="Disordered" evidence="2">
    <location>
        <begin position="51"/>
        <end position="72"/>
    </location>
</feature>
<name>A0A5I5A281_SALET</name>
<evidence type="ECO:0000259" key="3">
    <source>
        <dbReference type="PROSITE" id="PS51740"/>
    </source>
</evidence>
<keyword evidence="1 4" id="KW-0238">DNA-binding</keyword>
<dbReference type="SMART" id="SM00966">
    <property type="entry name" value="SpoVT_AbrB"/>
    <property type="match status" value="1"/>
</dbReference>
<sequence length="72" mass="8536">MRKVSIFKNGSNRAVRIPRDMDFEGINELEISREGDAIILRPLRKSWASFAEERQPEDKDFMPDRQDIIEDR</sequence>
<dbReference type="SUPFAM" id="SSF89447">
    <property type="entry name" value="AbrB/MazE/MraZ-like"/>
    <property type="match status" value="1"/>
</dbReference>
<evidence type="ECO:0000313" key="4">
    <source>
        <dbReference type="EMBL" id="ECG4923082.1"/>
    </source>
</evidence>
<dbReference type="InterPro" id="IPR047976">
    <property type="entry name" value="Anti_VapB2-like"/>
</dbReference>
<accession>A0A5I5A281</accession>
<dbReference type="Proteomes" id="UP000839561">
    <property type="component" value="Unassembled WGS sequence"/>
</dbReference>
<dbReference type="InterPro" id="IPR007159">
    <property type="entry name" value="SpoVT-AbrB_dom"/>
</dbReference>
<dbReference type="Gene3D" id="2.10.260.10">
    <property type="match status" value="1"/>
</dbReference>
<dbReference type="GO" id="GO:0003677">
    <property type="term" value="F:DNA binding"/>
    <property type="evidence" value="ECO:0007669"/>
    <property type="project" value="UniProtKB-UniRule"/>
</dbReference>
<evidence type="ECO:0000256" key="1">
    <source>
        <dbReference type="PROSITE-ProRule" id="PRU01076"/>
    </source>
</evidence>
<reference evidence="4" key="1">
    <citation type="submission" date="2019-03" db="EMBL/GenBank/DDBJ databases">
        <authorList>
            <person name="Ashton P.M."/>
            <person name="Dallman T."/>
            <person name="Nair S."/>
            <person name="De Pinna E."/>
            <person name="Peters T."/>
            <person name="Grant K."/>
        </authorList>
    </citation>
    <scope>NUCLEOTIDE SEQUENCE [LARGE SCALE GENOMIC DNA]</scope>
    <source>
        <strain evidence="4">313260</strain>
    </source>
</reference>
<protein>
    <submittedName>
        <fullName evidence="4">AbrB/MazE/SpoVT family DNA-binding domain-containing protein</fullName>
    </submittedName>
</protein>
<organism evidence="4">
    <name type="scientific">Salmonella enterica subsp. enterica serovar Vitkin</name>
    <dbReference type="NCBI Taxonomy" id="2565162"/>
    <lineage>
        <taxon>Bacteria</taxon>
        <taxon>Pseudomonadati</taxon>
        <taxon>Pseudomonadota</taxon>
        <taxon>Gammaproteobacteria</taxon>
        <taxon>Enterobacterales</taxon>
        <taxon>Enterobacteriaceae</taxon>
        <taxon>Salmonella</taxon>
    </lineage>
</organism>
<dbReference type="NCBIfam" id="NF040493">
    <property type="entry name" value="TA_anti_VapB"/>
    <property type="match status" value="1"/>
</dbReference>
<dbReference type="EMBL" id="AAIONP010000040">
    <property type="protein sequence ID" value="ECG4923082.1"/>
    <property type="molecule type" value="Genomic_DNA"/>
</dbReference>
<comment type="caution">
    <text evidence="4">The sequence shown here is derived from an EMBL/GenBank/DDBJ whole genome shotgun (WGS) entry which is preliminary data.</text>
</comment>
<gene>
    <name evidence="4" type="ORF">E0T03_24515</name>
</gene>
<proteinExistence type="predicted"/>
<dbReference type="PROSITE" id="PS51740">
    <property type="entry name" value="SPOVT_ABRB"/>
    <property type="match status" value="1"/>
</dbReference>
<dbReference type="Pfam" id="PF04014">
    <property type="entry name" value="MazE_antitoxin"/>
    <property type="match status" value="1"/>
</dbReference>